<evidence type="ECO:0000313" key="4">
    <source>
        <dbReference type="Proteomes" id="UP000275394"/>
    </source>
</evidence>
<dbReference type="AlphaFoldDB" id="A0A3N2DG36"/>
<keyword evidence="3" id="KW-0808">Transferase</keyword>
<dbReference type="CDD" id="cd01448">
    <property type="entry name" value="TST_Repeat_1"/>
    <property type="match status" value="1"/>
</dbReference>
<gene>
    <name evidence="3" type="ORF">EDC56_3505</name>
</gene>
<evidence type="ECO:0000313" key="3">
    <source>
        <dbReference type="EMBL" id="ROR98766.1"/>
    </source>
</evidence>
<feature type="domain" description="Rhodanese" evidence="2">
    <location>
        <begin position="163"/>
        <end position="276"/>
    </location>
</feature>
<name>A0A3N2DG36_9GAMM</name>
<dbReference type="SUPFAM" id="SSF52821">
    <property type="entry name" value="Rhodanese/Cell cycle control phosphatase"/>
    <property type="match status" value="2"/>
</dbReference>
<keyword evidence="3" id="KW-0670">Pyruvate</keyword>
<dbReference type="RefSeq" id="WP_123713818.1">
    <property type="nucleotide sequence ID" value="NZ_RKHR01000007.1"/>
</dbReference>
<organism evidence="3 4">
    <name type="scientific">Sinobacterium caligoides</name>
    <dbReference type="NCBI Taxonomy" id="933926"/>
    <lineage>
        <taxon>Bacteria</taxon>
        <taxon>Pseudomonadati</taxon>
        <taxon>Pseudomonadota</taxon>
        <taxon>Gammaproteobacteria</taxon>
        <taxon>Cellvibrionales</taxon>
        <taxon>Spongiibacteraceae</taxon>
        <taxon>Sinobacterium</taxon>
    </lineage>
</organism>
<reference evidence="3 4" key="1">
    <citation type="submission" date="2018-11" db="EMBL/GenBank/DDBJ databases">
        <title>Genomic Encyclopedia of Type Strains, Phase IV (KMG-IV): sequencing the most valuable type-strain genomes for metagenomic binning, comparative biology and taxonomic classification.</title>
        <authorList>
            <person name="Goeker M."/>
        </authorList>
    </citation>
    <scope>NUCLEOTIDE SEQUENCE [LARGE SCALE GENOMIC DNA]</scope>
    <source>
        <strain evidence="3 4">DSM 100316</strain>
    </source>
</reference>
<feature type="domain" description="Rhodanese" evidence="2">
    <location>
        <begin position="24"/>
        <end position="132"/>
    </location>
</feature>
<accession>A0A3N2DG36</accession>
<dbReference type="PANTHER" id="PTHR43855:SF1">
    <property type="entry name" value="THIOSULFATE SULFURTRANSFERASE"/>
    <property type="match status" value="1"/>
</dbReference>
<dbReference type="Proteomes" id="UP000275394">
    <property type="component" value="Unassembled WGS sequence"/>
</dbReference>
<dbReference type="PANTHER" id="PTHR43855">
    <property type="entry name" value="THIOSULFATE SULFURTRANSFERASE"/>
    <property type="match status" value="1"/>
</dbReference>
<dbReference type="InterPro" id="IPR036873">
    <property type="entry name" value="Rhodanese-like_dom_sf"/>
</dbReference>
<dbReference type="InterPro" id="IPR051126">
    <property type="entry name" value="Thiosulfate_sulfurtransferase"/>
</dbReference>
<sequence length="280" mass="30945">MTTLSNSIDLGLLIEPEQLQPLLGDKRLLIVDVSSDQNYASGHIPGSVHISPGQLLFGIKPAAGKIPCNEHLSQLFSRIGLDANDHVVVLDDEGGGWAGRLIWTLDVIGHRHYSVLNGGLVAWRNEGFEVTQQQTAIPPSSYQAQQLNRSVIAELEDISSSLDDANFRIWDARSIEEFEGSKVLAQKGGHIPGAKHLEWTELMDKSRNLRLLPLEQIADMLAERDLQPQHDIVTHCQSHHRSGLTYLVAKLLGYPKIRAYHGSWGEWGNHPSTPVATGRT</sequence>
<proteinExistence type="predicted"/>
<dbReference type="CDD" id="cd01449">
    <property type="entry name" value="TST_Repeat_2"/>
    <property type="match status" value="1"/>
</dbReference>
<dbReference type="EMBL" id="RKHR01000007">
    <property type="protein sequence ID" value="ROR98766.1"/>
    <property type="molecule type" value="Genomic_DNA"/>
</dbReference>
<dbReference type="Gene3D" id="3.40.250.10">
    <property type="entry name" value="Rhodanese-like domain"/>
    <property type="match status" value="2"/>
</dbReference>
<dbReference type="PROSITE" id="PS50206">
    <property type="entry name" value="RHODANESE_3"/>
    <property type="match status" value="2"/>
</dbReference>
<evidence type="ECO:0000256" key="1">
    <source>
        <dbReference type="ARBA" id="ARBA00022737"/>
    </source>
</evidence>
<dbReference type="OrthoDB" id="9781034at2"/>
<dbReference type="InterPro" id="IPR001763">
    <property type="entry name" value="Rhodanese-like_dom"/>
</dbReference>
<keyword evidence="1" id="KW-0677">Repeat</keyword>
<dbReference type="SMART" id="SM00450">
    <property type="entry name" value="RHOD"/>
    <property type="match status" value="2"/>
</dbReference>
<dbReference type="GO" id="GO:0016740">
    <property type="term" value="F:transferase activity"/>
    <property type="evidence" value="ECO:0007669"/>
    <property type="project" value="UniProtKB-KW"/>
</dbReference>
<comment type="caution">
    <text evidence="3">The sequence shown here is derived from an EMBL/GenBank/DDBJ whole genome shotgun (WGS) entry which is preliminary data.</text>
</comment>
<keyword evidence="4" id="KW-1185">Reference proteome</keyword>
<evidence type="ECO:0000259" key="2">
    <source>
        <dbReference type="PROSITE" id="PS50206"/>
    </source>
</evidence>
<dbReference type="Pfam" id="PF00581">
    <property type="entry name" value="Rhodanese"/>
    <property type="match status" value="2"/>
</dbReference>
<protein>
    <submittedName>
        <fullName evidence="3">Thiosulfate/3-mercaptopyruvate sulfurtransferase</fullName>
    </submittedName>
</protein>